<protein>
    <submittedName>
        <fullName evidence="1">Uncharacterized protein</fullName>
    </submittedName>
</protein>
<evidence type="ECO:0000313" key="1">
    <source>
        <dbReference type="EMBL" id="KAK4016104.1"/>
    </source>
</evidence>
<comment type="caution">
    <text evidence="1">The sequence shown here is derived from an EMBL/GenBank/DDBJ whole genome shotgun (WGS) entry which is preliminary data.</text>
</comment>
<evidence type="ECO:0000313" key="2">
    <source>
        <dbReference type="Proteomes" id="UP001234178"/>
    </source>
</evidence>
<dbReference type="Proteomes" id="UP001234178">
    <property type="component" value="Unassembled WGS sequence"/>
</dbReference>
<sequence length="60" mass="7074">MERPDEDRPFSNAPMNGQQYIRVLLNEFKQIYSRPKTCGARASSYWWEGIASVFRRMSNS</sequence>
<accession>A0ABQ9ZUC9</accession>
<proteinExistence type="predicted"/>
<reference evidence="1 2" key="1">
    <citation type="journal article" date="2023" name="Nucleic Acids Res.">
        <title>The hologenome of Daphnia magna reveals possible DNA methylation and microbiome-mediated evolution of the host genome.</title>
        <authorList>
            <person name="Chaturvedi A."/>
            <person name="Li X."/>
            <person name="Dhandapani V."/>
            <person name="Marshall H."/>
            <person name="Kissane S."/>
            <person name="Cuenca-Cambronero M."/>
            <person name="Asole G."/>
            <person name="Calvet F."/>
            <person name="Ruiz-Romero M."/>
            <person name="Marangio P."/>
            <person name="Guigo R."/>
            <person name="Rago D."/>
            <person name="Mirbahai L."/>
            <person name="Eastwood N."/>
            <person name="Colbourne J.K."/>
            <person name="Zhou J."/>
            <person name="Mallon E."/>
            <person name="Orsini L."/>
        </authorList>
    </citation>
    <scope>NUCLEOTIDE SEQUENCE [LARGE SCALE GENOMIC DNA]</scope>
    <source>
        <strain evidence="1">LRV0_1</strain>
    </source>
</reference>
<keyword evidence="2" id="KW-1185">Reference proteome</keyword>
<organism evidence="1 2">
    <name type="scientific">Daphnia magna</name>
    <dbReference type="NCBI Taxonomy" id="35525"/>
    <lineage>
        <taxon>Eukaryota</taxon>
        <taxon>Metazoa</taxon>
        <taxon>Ecdysozoa</taxon>
        <taxon>Arthropoda</taxon>
        <taxon>Crustacea</taxon>
        <taxon>Branchiopoda</taxon>
        <taxon>Diplostraca</taxon>
        <taxon>Cladocera</taxon>
        <taxon>Anomopoda</taxon>
        <taxon>Daphniidae</taxon>
        <taxon>Daphnia</taxon>
    </lineage>
</organism>
<name>A0ABQ9ZUC9_9CRUS</name>
<dbReference type="EMBL" id="JAOYFB010000005">
    <property type="protein sequence ID" value="KAK4016104.1"/>
    <property type="molecule type" value="Genomic_DNA"/>
</dbReference>
<gene>
    <name evidence="1" type="ORF">OUZ56_031062</name>
</gene>